<dbReference type="InterPro" id="IPR039339">
    <property type="entry name" value="Tex14"/>
</dbReference>
<dbReference type="GO" id="GO:0051306">
    <property type="term" value="P:mitotic sister chromatid separation"/>
    <property type="evidence" value="ECO:0007669"/>
    <property type="project" value="InterPro"/>
</dbReference>
<dbReference type="Gene3D" id="1.10.510.10">
    <property type="entry name" value="Transferase(Phosphotransferase) domain 1"/>
    <property type="match status" value="1"/>
</dbReference>
<evidence type="ECO:0000313" key="1">
    <source>
        <dbReference type="Proteomes" id="UP000245341"/>
    </source>
</evidence>
<proteinExistence type="predicted"/>
<dbReference type="PANTHER" id="PTHR23060:SF1">
    <property type="entry name" value="INACTIVE SERINE_THREONINE-PROTEIN KINASE TEX14"/>
    <property type="match status" value="1"/>
</dbReference>
<protein>
    <submittedName>
        <fullName evidence="2">Inactive serine/threonine-protein kinase TEX14</fullName>
    </submittedName>
</protein>
<dbReference type="GO" id="GO:0030496">
    <property type="term" value="C:midbody"/>
    <property type="evidence" value="ECO:0007669"/>
    <property type="project" value="TreeGrafter"/>
</dbReference>
<name>A0A7F8QXC4_LEPWE</name>
<dbReference type="InterPro" id="IPR011009">
    <property type="entry name" value="Kinase-like_dom_sf"/>
</dbReference>
<dbReference type="SUPFAM" id="SSF56112">
    <property type="entry name" value="Protein kinase-like (PK-like)"/>
    <property type="match status" value="1"/>
</dbReference>
<dbReference type="AlphaFoldDB" id="A0A7F8QXC4"/>
<dbReference type="PANTHER" id="PTHR23060">
    <property type="entry name" value="TESTIS EXPRESSED GENE 14"/>
    <property type="match status" value="1"/>
</dbReference>
<dbReference type="OrthoDB" id="5962695at2759"/>
<reference evidence="2" key="1">
    <citation type="submission" date="2025-08" db="UniProtKB">
        <authorList>
            <consortium name="RefSeq"/>
        </authorList>
    </citation>
    <scope>IDENTIFICATION</scope>
    <source>
        <tissue evidence="2">Liver</tissue>
    </source>
</reference>
<dbReference type="GO" id="GO:0007140">
    <property type="term" value="P:male meiotic nuclear division"/>
    <property type="evidence" value="ECO:0007669"/>
    <property type="project" value="InterPro"/>
</dbReference>
<dbReference type="GO" id="GO:0016301">
    <property type="term" value="F:kinase activity"/>
    <property type="evidence" value="ECO:0007669"/>
    <property type="project" value="UniProtKB-KW"/>
</dbReference>
<accession>A0A7F8QXC4</accession>
<organism evidence="1 2">
    <name type="scientific">Leptonychotes weddellii</name>
    <name type="common">Weddell seal</name>
    <name type="synonym">Otaria weddellii</name>
    <dbReference type="NCBI Taxonomy" id="9713"/>
    <lineage>
        <taxon>Eukaryota</taxon>
        <taxon>Metazoa</taxon>
        <taxon>Chordata</taxon>
        <taxon>Craniata</taxon>
        <taxon>Vertebrata</taxon>
        <taxon>Euteleostomi</taxon>
        <taxon>Mammalia</taxon>
        <taxon>Eutheria</taxon>
        <taxon>Laurasiatheria</taxon>
        <taxon>Carnivora</taxon>
        <taxon>Caniformia</taxon>
        <taxon>Pinnipedia</taxon>
        <taxon>Phocidae</taxon>
        <taxon>Monachinae</taxon>
        <taxon>Lobodontini</taxon>
        <taxon>Leptonychotes</taxon>
    </lineage>
</organism>
<dbReference type="GO" id="GO:0045171">
    <property type="term" value="C:intercellular bridge"/>
    <property type="evidence" value="ECO:0007669"/>
    <property type="project" value="TreeGrafter"/>
</dbReference>
<keyword evidence="2" id="KW-0808">Transferase</keyword>
<dbReference type="Proteomes" id="UP000245341">
    <property type="component" value="Unplaced"/>
</dbReference>
<keyword evidence="1" id="KW-1185">Reference proteome</keyword>
<evidence type="ECO:0000313" key="2">
    <source>
        <dbReference type="RefSeq" id="XP_030885802.1"/>
    </source>
</evidence>
<keyword evidence="2" id="KW-0418">Kinase</keyword>
<dbReference type="GO" id="GO:0043063">
    <property type="term" value="P:intercellular bridge organization"/>
    <property type="evidence" value="ECO:0007669"/>
    <property type="project" value="InterPro"/>
</dbReference>
<dbReference type="GO" id="GO:0000776">
    <property type="term" value="C:kinetochore"/>
    <property type="evidence" value="ECO:0007669"/>
    <property type="project" value="TreeGrafter"/>
</dbReference>
<dbReference type="RefSeq" id="XP_030885802.1">
    <property type="nucleotide sequence ID" value="XM_031029942.1"/>
</dbReference>
<sequence length="110" mass="12416">MVMTNLVWNGSRVTVKELNLPTHPHCSRLRLADLLIAEQEHSSKLRHPHLLQLMAVCLSQDLEKTRLVYERITVGTLFGVLHERVNGCFQGFCLAALPTSPHCPLPLPQQ</sequence>
<dbReference type="GeneID" id="115941522"/>
<dbReference type="CTD" id="56155"/>
<dbReference type="GO" id="GO:0007094">
    <property type="term" value="P:mitotic spindle assembly checkpoint signaling"/>
    <property type="evidence" value="ECO:0007669"/>
    <property type="project" value="InterPro"/>
</dbReference>
<gene>
    <name evidence="2" type="primary">TEX14</name>
</gene>
<dbReference type="KEGG" id="lww:115941522"/>
<dbReference type="GO" id="GO:0008608">
    <property type="term" value="P:attachment of spindle microtubules to kinetochore"/>
    <property type="evidence" value="ECO:0007669"/>
    <property type="project" value="InterPro"/>
</dbReference>